<feature type="compositionally biased region" description="Low complexity" evidence="1">
    <location>
        <begin position="454"/>
        <end position="463"/>
    </location>
</feature>
<feature type="region of interest" description="Disordered" evidence="1">
    <location>
        <begin position="429"/>
        <end position="482"/>
    </location>
</feature>
<dbReference type="InParanoid" id="D8TPT7"/>
<dbReference type="Proteomes" id="UP000001058">
    <property type="component" value="Unassembled WGS sequence"/>
</dbReference>
<dbReference type="RefSeq" id="XP_002948412.1">
    <property type="nucleotide sequence ID" value="XM_002948366.1"/>
</dbReference>
<dbReference type="AlphaFoldDB" id="D8TPT7"/>
<evidence type="ECO:0000313" key="2">
    <source>
        <dbReference type="EMBL" id="EFJ50287.1"/>
    </source>
</evidence>
<name>D8TPT7_VOLCA</name>
<dbReference type="EMBL" id="GL378331">
    <property type="protein sequence ID" value="EFJ50287.1"/>
    <property type="molecule type" value="Genomic_DNA"/>
</dbReference>
<feature type="compositionally biased region" description="Basic and acidic residues" evidence="1">
    <location>
        <begin position="429"/>
        <end position="441"/>
    </location>
</feature>
<dbReference type="KEGG" id="vcn:VOLCADRAFT_103878"/>
<reference evidence="2 3" key="1">
    <citation type="journal article" date="2010" name="Science">
        <title>Genomic analysis of organismal complexity in the multicellular green alga Volvox carteri.</title>
        <authorList>
            <person name="Prochnik S.E."/>
            <person name="Umen J."/>
            <person name="Nedelcu A.M."/>
            <person name="Hallmann A."/>
            <person name="Miller S.M."/>
            <person name="Nishii I."/>
            <person name="Ferris P."/>
            <person name="Kuo A."/>
            <person name="Mitros T."/>
            <person name="Fritz-Laylin L.K."/>
            <person name="Hellsten U."/>
            <person name="Chapman J."/>
            <person name="Simakov O."/>
            <person name="Rensing S.A."/>
            <person name="Terry A."/>
            <person name="Pangilinan J."/>
            <person name="Kapitonov V."/>
            <person name="Jurka J."/>
            <person name="Salamov A."/>
            <person name="Shapiro H."/>
            <person name="Schmutz J."/>
            <person name="Grimwood J."/>
            <person name="Lindquist E."/>
            <person name="Lucas S."/>
            <person name="Grigoriev I.V."/>
            <person name="Schmitt R."/>
            <person name="Kirk D."/>
            <person name="Rokhsar D.S."/>
        </authorList>
    </citation>
    <scope>NUCLEOTIDE SEQUENCE [LARGE SCALE GENOMIC DNA]</scope>
    <source>
        <strain evidence="3">f. Nagariensis / Eve</strain>
    </source>
</reference>
<protein>
    <submittedName>
        <fullName evidence="2">Uncharacterized protein</fullName>
    </submittedName>
</protein>
<gene>
    <name evidence="2" type="ORF">VOLCADRAFT_103878</name>
</gene>
<dbReference type="OrthoDB" id="547847at2759"/>
<organism evidence="3">
    <name type="scientific">Volvox carteri f. nagariensis</name>
    <dbReference type="NCBI Taxonomy" id="3068"/>
    <lineage>
        <taxon>Eukaryota</taxon>
        <taxon>Viridiplantae</taxon>
        <taxon>Chlorophyta</taxon>
        <taxon>core chlorophytes</taxon>
        <taxon>Chlorophyceae</taxon>
        <taxon>CS clade</taxon>
        <taxon>Chlamydomonadales</taxon>
        <taxon>Volvocaceae</taxon>
        <taxon>Volvox</taxon>
    </lineage>
</organism>
<evidence type="ECO:0000313" key="3">
    <source>
        <dbReference type="Proteomes" id="UP000001058"/>
    </source>
</evidence>
<proteinExistence type="predicted"/>
<accession>D8TPT7</accession>
<feature type="compositionally biased region" description="Basic residues" evidence="1">
    <location>
        <begin position="442"/>
        <end position="453"/>
    </location>
</feature>
<dbReference type="GeneID" id="9624994"/>
<sequence length="482" mass="52791">MNGMHTLGGVIKEVVVKGVQGLRIAKASTRLRQAVADYNQNKGPNPGRADGAQLARIRAALQEVVRVTPAALTSRLQRLTGAGKAAKTHTYFLLAGPIGLYVITSARFPEPVQEAYLRLLQACGDLWQKVLEGGEVDALEQRVVEAVCLVELRLSVNEMDIKLHNLLHLMWDTAHTLYCTPGTPASQGPLFAASMFPPESIWGQLGRWVHSKVHMEPCMFFNMLDKEVVLHLRVSTAAPPAADSETAPVPLTMWQPEDFLLRREHPAYLGRVERINTLSGSQLASLQSFYNLYRPAAAEWPANCVIEATAKFLRWAWADLLALEAGNGFSLVLPLRIQPCGLGGCRASSLMLDPTAESVLDRRSSWQGTGISPATCHHIHVCENLCLVCMHAWRGFGVEDLDHTNWAIGMRYTCGMWHMPVYRIMGGKEAARDRGGREGGGRGRRRQGKKAAGKKAAAAPQRPFATSLQLAEPGAEASAIDR</sequence>
<evidence type="ECO:0000256" key="1">
    <source>
        <dbReference type="SAM" id="MobiDB-lite"/>
    </source>
</evidence>
<keyword evidence="3" id="KW-1185">Reference proteome</keyword>